<dbReference type="Gene3D" id="3.50.50.60">
    <property type="entry name" value="FAD/NAD(P)-binding domain"/>
    <property type="match status" value="1"/>
</dbReference>
<organism evidence="2 3">
    <name type="scientific">Rugosimonospora acidiphila</name>
    <dbReference type="NCBI Taxonomy" id="556531"/>
    <lineage>
        <taxon>Bacteria</taxon>
        <taxon>Bacillati</taxon>
        <taxon>Actinomycetota</taxon>
        <taxon>Actinomycetes</taxon>
        <taxon>Micromonosporales</taxon>
        <taxon>Micromonosporaceae</taxon>
        <taxon>Rugosimonospora</taxon>
    </lineage>
</organism>
<evidence type="ECO:0000313" key="2">
    <source>
        <dbReference type="EMBL" id="GAA5195502.1"/>
    </source>
</evidence>
<dbReference type="GO" id="GO:0004497">
    <property type="term" value="F:monooxygenase activity"/>
    <property type="evidence" value="ECO:0007669"/>
    <property type="project" value="UniProtKB-KW"/>
</dbReference>
<evidence type="ECO:0000313" key="3">
    <source>
        <dbReference type="Proteomes" id="UP001501570"/>
    </source>
</evidence>
<dbReference type="SUPFAM" id="SSF51905">
    <property type="entry name" value="FAD/NAD(P)-binding domain"/>
    <property type="match status" value="1"/>
</dbReference>
<keyword evidence="2" id="KW-0560">Oxidoreductase</keyword>
<dbReference type="Pfam" id="PF01494">
    <property type="entry name" value="FAD_binding_3"/>
    <property type="match status" value="1"/>
</dbReference>
<dbReference type="RefSeq" id="WP_345635660.1">
    <property type="nucleotide sequence ID" value="NZ_BAABJQ010000024.1"/>
</dbReference>
<reference evidence="3" key="1">
    <citation type="journal article" date="2019" name="Int. J. Syst. Evol. Microbiol.">
        <title>The Global Catalogue of Microorganisms (GCM) 10K type strain sequencing project: providing services to taxonomists for standard genome sequencing and annotation.</title>
        <authorList>
            <consortium name="The Broad Institute Genomics Platform"/>
            <consortium name="The Broad Institute Genome Sequencing Center for Infectious Disease"/>
            <person name="Wu L."/>
            <person name="Ma J."/>
        </authorList>
    </citation>
    <scope>NUCLEOTIDE SEQUENCE [LARGE SCALE GENOMIC DNA]</scope>
    <source>
        <strain evidence="3">JCM 18304</strain>
    </source>
</reference>
<comment type="caution">
    <text evidence="2">The sequence shown here is derived from an EMBL/GenBank/DDBJ whole genome shotgun (WGS) entry which is preliminary data.</text>
</comment>
<accession>A0ABP9SJ09</accession>
<keyword evidence="3" id="KW-1185">Reference proteome</keyword>
<gene>
    <name evidence="2" type="ORF">GCM10023322_62330</name>
</gene>
<dbReference type="EMBL" id="BAABJQ010000024">
    <property type="protein sequence ID" value="GAA5195502.1"/>
    <property type="molecule type" value="Genomic_DNA"/>
</dbReference>
<evidence type="ECO:0000259" key="1">
    <source>
        <dbReference type="Pfam" id="PF01494"/>
    </source>
</evidence>
<sequence length="396" mass="42611">MSGNTRALISGAGIAGPSLAYWLRRAGYAVTVVEQADGPREGGSAVDFRGAQVRVLERMGILADVRARQTGMGGQTVVDADGRPIVTLPAHVFSGEIEIARGELTRLLHDRTRDDVEYVFGDSIASLTETDAGVDVAFRRGAPRTFDLVVGADGSHSVVRRLVFGDERRFREDTGLCVAGCLVPNILGLESGGVLYNEPGLGVLVGSRDHTTLDLQFVWTSPPLTYDYRDVARQKQIVSGAFSAARWRTPELLELMRDADDLFFDSISQIALDRYSRGRVVLLGDAAWSAGPGGGGTGLAMGGAYTLAGELATARGDHRVAFARYEQHLRAGVAAGHKQAKGAAPFLAPLTDKKIAQRNRGYKWLSKRPLASLFARMTEKAANAMTLKDYPVEAYS</sequence>
<dbReference type="Gene3D" id="3.30.9.10">
    <property type="entry name" value="D-Amino Acid Oxidase, subunit A, domain 2"/>
    <property type="match status" value="1"/>
</dbReference>
<proteinExistence type="predicted"/>
<keyword evidence="2" id="KW-0503">Monooxygenase</keyword>
<name>A0ABP9SJ09_9ACTN</name>
<feature type="domain" description="FAD-binding" evidence="1">
    <location>
        <begin position="5"/>
        <end position="314"/>
    </location>
</feature>
<dbReference type="InterPro" id="IPR036188">
    <property type="entry name" value="FAD/NAD-bd_sf"/>
</dbReference>
<dbReference type="PANTHER" id="PTHR46865">
    <property type="entry name" value="OXIDOREDUCTASE-RELATED"/>
    <property type="match status" value="1"/>
</dbReference>
<dbReference type="Proteomes" id="UP001501570">
    <property type="component" value="Unassembled WGS sequence"/>
</dbReference>
<dbReference type="InterPro" id="IPR051704">
    <property type="entry name" value="FAD_aromatic-hydroxylase"/>
</dbReference>
<dbReference type="PRINTS" id="PR00420">
    <property type="entry name" value="RNGMNOXGNASE"/>
</dbReference>
<protein>
    <submittedName>
        <fullName evidence="2">FAD-dependent monooxygenase</fullName>
    </submittedName>
</protein>
<dbReference type="InterPro" id="IPR002938">
    <property type="entry name" value="FAD-bd"/>
</dbReference>
<dbReference type="PANTHER" id="PTHR46865:SF2">
    <property type="entry name" value="MONOOXYGENASE"/>
    <property type="match status" value="1"/>
</dbReference>